<dbReference type="EMBL" id="FLUV01001389">
    <property type="protein sequence ID" value="SBW22920.1"/>
    <property type="molecule type" value="Genomic_DNA"/>
</dbReference>
<dbReference type="Proteomes" id="UP000199013">
    <property type="component" value="Unassembled WGS sequence"/>
</dbReference>
<reference evidence="3" key="1">
    <citation type="submission" date="2016-02" db="EMBL/GenBank/DDBJ databases">
        <authorList>
            <person name="Wibberg D."/>
        </authorList>
    </citation>
    <scope>NUCLEOTIDE SEQUENCE [LARGE SCALE GENOMIC DNA]</scope>
</reference>
<evidence type="ECO:0000259" key="1">
    <source>
        <dbReference type="Pfam" id="PF13610"/>
    </source>
</evidence>
<organism evidence="2 3">
    <name type="scientific">Candidatus Protofrankia californiensis</name>
    <dbReference type="NCBI Taxonomy" id="1839754"/>
    <lineage>
        <taxon>Bacteria</taxon>
        <taxon>Bacillati</taxon>
        <taxon>Actinomycetota</taxon>
        <taxon>Actinomycetes</taxon>
        <taxon>Frankiales</taxon>
        <taxon>Frankiaceae</taxon>
        <taxon>Protofrankia</taxon>
    </lineage>
</organism>
<gene>
    <name evidence="2" type="ORF">FDG2_3309</name>
</gene>
<dbReference type="AlphaFoldDB" id="A0A1C3NZG2"/>
<protein>
    <recommendedName>
        <fullName evidence="1">DDE domain-containing protein</fullName>
    </recommendedName>
</protein>
<evidence type="ECO:0000313" key="3">
    <source>
        <dbReference type="Proteomes" id="UP000199013"/>
    </source>
</evidence>
<feature type="domain" description="DDE" evidence="1">
    <location>
        <begin position="19"/>
        <end position="74"/>
    </location>
</feature>
<proteinExistence type="predicted"/>
<sequence>MLGKFWWRFDIEVDVEHARNERGQVDARRANNRIESDHSQLKAGLRPMRGLKRLRSTQTVSSGRAFVQNVRRGHYELGVEAEPHLRLSAAFTELVLAV</sequence>
<dbReference type="InterPro" id="IPR032874">
    <property type="entry name" value="DDE_dom"/>
</dbReference>
<accession>A0A1C3NZG2</accession>
<evidence type="ECO:0000313" key="2">
    <source>
        <dbReference type="EMBL" id="SBW22920.1"/>
    </source>
</evidence>
<keyword evidence="3" id="KW-1185">Reference proteome</keyword>
<dbReference type="Pfam" id="PF13610">
    <property type="entry name" value="DDE_Tnp_IS240"/>
    <property type="match status" value="1"/>
</dbReference>
<name>A0A1C3NZG2_9ACTN</name>